<dbReference type="GO" id="GO:0003924">
    <property type="term" value="F:GTPase activity"/>
    <property type="evidence" value="ECO:0007669"/>
    <property type="project" value="InterPro"/>
</dbReference>
<dbReference type="SMART" id="SM00174">
    <property type="entry name" value="RHO"/>
    <property type="match status" value="1"/>
</dbReference>
<keyword evidence="2" id="KW-0342">GTP-binding</keyword>
<dbReference type="Ensembl" id="ENSCCAT00000050924.1">
    <property type="protein sequence ID" value="ENSCCAP00000033156.1"/>
    <property type="gene ID" value="ENSCCAG00000034613.1"/>
</dbReference>
<dbReference type="Proteomes" id="UP000233040">
    <property type="component" value="Unassembled WGS sequence"/>
</dbReference>
<dbReference type="InterPro" id="IPR005225">
    <property type="entry name" value="Small_GTP-bd"/>
</dbReference>
<evidence type="ECO:0008006" key="5">
    <source>
        <dbReference type="Google" id="ProtNLM"/>
    </source>
</evidence>
<dbReference type="OMA" id="KYVECST"/>
<accession>A0A2K5RYJ6</accession>
<dbReference type="Gene3D" id="3.40.50.300">
    <property type="entry name" value="P-loop containing nucleotide triphosphate hydrolases"/>
    <property type="match status" value="1"/>
</dbReference>
<keyword evidence="4" id="KW-1185">Reference proteome</keyword>
<dbReference type="InterPro" id="IPR001806">
    <property type="entry name" value="Small_GTPase"/>
</dbReference>
<evidence type="ECO:0000256" key="2">
    <source>
        <dbReference type="ARBA" id="ARBA00023134"/>
    </source>
</evidence>
<protein>
    <recommendedName>
        <fullName evidence="5">Cell division cycle 42</fullName>
    </recommendedName>
</protein>
<reference evidence="3" key="2">
    <citation type="submission" date="2025-09" db="UniProtKB">
        <authorList>
            <consortium name="Ensembl"/>
        </authorList>
    </citation>
    <scope>IDENTIFICATION</scope>
</reference>
<dbReference type="GO" id="GO:0007264">
    <property type="term" value="P:small GTPase-mediated signal transduction"/>
    <property type="evidence" value="ECO:0007669"/>
    <property type="project" value="InterPro"/>
</dbReference>
<dbReference type="Pfam" id="PF00071">
    <property type="entry name" value="Ras"/>
    <property type="match status" value="1"/>
</dbReference>
<proteinExistence type="predicted"/>
<dbReference type="AlphaFoldDB" id="A0A2K5RYJ6"/>
<dbReference type="SUPFAM" id="SSF52540">
    <property type="entry name" value="P-loop containing nucleoside triphosphate hydrolases"/>
    <property type="match status" value="1"/>
</dbReference>
<dbReference type="PROSITE" id="PS51420">
    <property type="entry name" value="RHO"/>
    <property type="match status" value="1"/>
</dbReference>
<evidence type="ECO:0000256" key="1">
    <source>
        <dbReference type="ARBA" id="ARBA00022741"/>
    </source>
</evidence>
<evidence type="ECO:0000313" key="3">
    <source>
        <dbReference type="Ensembl" id="ENSCCAP00000033156.1"/>
    </source>
</evidence>
<sequence>MIHGELEPPRPAQTDIFLVCFSVVSPSSFENVKEKWVPEITHHCPKTPFLLVGTQTDLRDDPSTIEKLAKNKQKPITPRTAEMLAHDLKAVKYMEYSALTQKGLNNVFDEAILAALEPPELTKSRRCVLL</sequence>
<dbReference type="FunFam" id="3.40.50.300:FF:003792">
    <property type="entry name" value="Rho-related GTP-binding protein Rho6"/>
    <property type="match status" value="1"/>
</dbReference>
<name>A0A2K5RYJ6_CEBIM</name>
<reference evidence="3" key="1">
    <citation type="submission" date="2025-08" db="UniProtKB">
        <authorList>
            <consortium name="Ensembl"/>
        </authorList>
    </citation>
    <scope>IDENTIFICATION</scope>
</reference>
<keyword evidence="1" id="KW-0547">Nucleotide-binding</keyword>
<evidence type="ECO:0000313" key="4">
    <source>
        <dbReference type="Proteomes" id="UP000233040"/>
    </source>
</evidence>
<dbReference type="GO" id="GO:0005525">
    <property type="term" value="F:GTP binding"/>
    <property type="evidence" value="ECO:0007669"/>
    <property type="project" value="UniProtKB-KW"/>
</dbReference>
<dbReference type="GeneTree" id="ENSGT00940000163568"/>
<organism evidence="3 4">
    <name type="scientific">Cebus imitator</name>
    <name type="common">Panamanian white-faced capuchin</name>
    <name type="synonym">Cebus capucinus imitator</name>
    <dbReference type="NCBI Taxonomy" id="2715852"/>
    <lineage>
        <taxon>Eukaryota</taxon>
        <taxon>Metazoa</taxon>
        <taxon>Chordata</taxon>
        <taxon>Craniata</taxon>
        <taxon>Vertebrata</taxon>
        <taxon>Euteleostomi</taxon>
        <taxon>Mammalia</taxon>
        <taxon>Eutheria</taxon>
        <taxon>Euarchontoglires</taxon>
        <taxon>Primates</taxon>
        <taxon>Haplorrhini</taxon>
        <taxon>Platyrrhini</taxon>
        <taxon>Cebidae</taxon>
        <taxon>Cebinae</taxon>
        <taxon>Cebus</taxon>
    </lineage>
</organism>
<dbReference type="STRING" id="9516.ENSCCAP00000033156"/>
<dbReference type="InterPro" id="IPR027417">
    <property type="entry name" value="P-loop_NTPase"/>
</dbReference>
<dbReference type="PANTHER" id="PTHR24072">
    <property type="entry name" value="RHO FAMILY GTPASE"/>
    <property type="match status" value="1"/>
</dbReference>
<dbReference type="InterPro" id="IPR003578">
    <property type="entry name" value="Small_GTPase_Rho"/>
</dbReference>
<dbReference type="NCBIfam" id="TIGR00231">
    <property type="entry name" value="small_GTP"/>
    <property type="match status" value="1"/>
</dbReference>
<dbReference type="PROSITE" id="PS51419">
    <property type="entry name" value="RAB"/>
    <property type="match status" value="1"/>
</dbReference>